<dbReference type="AlphaFoldDB" id="A0A1G2MQ19"/>
<comment type="caution">
    <text evidence="1">The sequence shown here is derived from an EMBL/GenBank/DDBJ whole genome shotgun (WGS) entry which is preliminary data.</text>
</comment>
<dbReference type="STRING" id="1802312.A3C06_01945"/>
<dbReference type="Proteomes" id="UP000177565">
    <property type="component" value="Unassembled WGS sequence"/>
</dbReference>
<evidence type="ECO:0000313" key="1">
    <source>
        <dbReference type="EMBL" id="OHA25966.1"/>
    </source>
</evidence>
<protein>
    <recommendedName>
        <fullName evidence="3">UVR domain-containing protein</fullName>
    </recommendedName>
</protein>
<organism evidence="1 2">
    <name type="scientific">Candidatus Taylorbacteria bacterium RIFCSPHIGHO2_02_FULL_46_13</name>
    <dbReference type="NCBI Taxonomy" id="1802312"/>
    <lineage>
        <taxon>Bacteria</taxon>
        <taxon>Candidatus Tayloriibacteriota</taxon>
    </lineage>
</organism>
<reference evidence="1 2" key="1">
    <citation type="journal article" date="2016" name="Nat. Commun.">
        <title>Thousands of microbial genomes shed light on interconnected biogeochemical processes in an aquifer system.</title>
        <authorList>
            <person name="Anantharaman K."/>
            <person name="Brown C.T."/>
            <person name="Hug L.A."/>
            <person name="Sharon I."/>
            <person name="Castelle C.J."/>
            <person name="Probst A.J."/>
            <person name="Thomas B.C."/>
            <person name="Singh A."/>
            <person name="Wilkins M.J."/>
            <person name="Karaoz U."/>
            <person name="Brodie E.L."/>
            <person name="Williams K.H."/>
            <person name="Hubbard S.S."/>
            <person name="Banfield J.F."/>
        </authorList>
    </citation>
    <scope>NUCLEOTIDE SEQUENCE [LARGE SCALE GENOMIC DNA]</scope>
</reference>
<gene>
    <name evidence="1" type="ORF">A3C06_01945</name>
</gene>
<accession>A0A1G2MQ19</accession>
<proteinExistence type="predicted"/>
<sequence>MRGVFEQPEIVNESEAEKRFKDALQQFDDVSGDKERMQAALIDAEVVAKDIEDEERKAEAIAQVEVLKKTL</sequence>
<evidence type="ECO:0000313" key="2">
    <source>
        <dbReference type="Proteomes" id="UP000177565"/>
    </source>
</evidence>
<evidence type="ECO:0008006" key="3">
    <source>
        <dbReference type="Google" id="ProtNLM"/>
    </source>
</evidence>
<name>A0A1G2MQ19_9BACT</name>
<dbReference type="EMBL" id="MHRQ01000029">
    <property type="protein sequence ID" value="OHA25966.1"/>
    <property type="molecule type" value="Genomic_DNA"/>
</dbReference>